<keyword evidence="4 5" id="KW-0472">Membrane</keyword>
<evidence type="ECO:0000313" key="7">
    <source>
        <dbReference type="Proteomes" id="UP001597187"/>
    </source>
</evidence>
<evidence type="ECO:0008006" key="8">
    <source>
        <dbReference type="Google" id="ProtNLM"/>
    </source>
</evidence>
<proteinExistence type="predicted"/>
<dbReference type="GO" id="GO:0016020">
    <property type="term" value="C:membrane"/>
    <property type="evidence" value="ECO:0007669"/>
    <property type="project" value="UniProtKB-SubCell"/>
</dbReference>
<dbReference type="EMBL" id="JBHUDC010000008">
    <property type="protein sequence ID" value="MFD1515139.1"/>
    <property type="molecule type" value="Genomic_DNA"/>
</dbReference>
<dbReference type="Proteomes" id="UP001597187">
    <property type="component" value="Unassembled WGS sequence"/>
</dbReference>
<feature type="transmembrane region" description="Helical" evidence="5">
    <location>
        <begin position="173"/>
        <end position="196"/>
    </location>
</feature>
<feature type="transmembrane region" description="Helical" evidence="5">
    <location>
        <begin position="241"/>
        <end position="258"/>
    </location>
</feature>
<dbReference type="AlphaFoldDB" id="A0ABD6B025"/>
<organism evidence="6 7">
    <name type="scientific">Halomarina rubra</name>
    <dbReference type="NCBI Taxonomy" id="2071873"/>
    <lineage>
        <taxon>Archaea</taxon>
        <taxon>Methanobacteriati</taxon>
        <taxon>Methanobacteriota</taxon>
        <taxon>Stenosarchaea group</taxon>
        <taxon>Halobacteria</taxon>
        <taxon>Halobacteriales</taxon>
        <taxon>Natronomonadaceae</taxon>
        <taxon>Halomarina</taxon>
    </lineage>
</organism>
<reference evidence="6 7" key="1">
    <citation type="journal article" date="2019" name="Int. J. Syst. Evol. Microbiol.">
        <title>The Global Catalogue of Microorganisms (GCM) 10K type strain sequencing project: providing services to taxonomists for standard genome sequencing and annotation.</title>
        <authorList>
            <consortium name="The Broad Institute Genomics Platform"/>
            <consortium name="The Broad Institute Genome Sequencing Center for Infectious Disease"/>
            <person name="Wu L."/>
            <person name="Ma J."/>
        </authorList>
    </citation>
    <scope>NUCLEOTIDE SEQUENCE [LARGE SCALE GENOMIC DNA]</scope>
    <source>
        <strain evidence="6 7">CGMCC 1.12563</strain>
    </source>
</reference>
<evidence type="ECO:0000313" key="6">
    <source>
        <dbReference type="EMBL" id="MFD1515139.1"/>
    </source>
</evidence>
<feature type="transmembrane region" description="Helical" evidence="5">
    <location>
        <begin position="208"/>
        <end position="229"/>
    </location>
</feature>
<evidence type="ECO:0000256" key="4">
    <source>
        <dbReference type="ARBA" id="ARBA00023136"/>
    </source>
</evidence>
<keyword evidence="3 5" id="KW-1133">Transmembrane helix</keyword>
<keyword evidence="2 5" id="KW-0812">Transmembrane</keyword>
<name>A0ABD6B025_9EURY</name>
<accession>A0ABD6B025</accession>
<feature type="transmembrane region" description="Helical" evidence="5">
    <location>
        <begin position="148"/>
        <end position="167"/>
    </location>
</feature>
<dbReference type="InterPro" id="IPR035952">
    <property type="entry name" value="Rhomboid-like_sf"/>
</dbReference>
<evidence type="ECO:0000256" key="2">
    <source>
        <dbReference type="ARBA" id="ARBA00022692"/>
    </source>
</evidence>
<comment type="caution">
    <text evidence="6">The sequence shown here is derived from an EMBL/GenBank/DDBJ whole genome shotgun (WGS) entry which is preliminary data.</text>
</comment>
<sequence>MEWFEIALVYILLPMILAGLWILPGTSAWELNLTTSSVFASPTTIWKTFASGYLHTSLWHLVNNVVGYWMLMAVIYPLVILAEWREEFFVTMGAYILAIPFFVGAFSLKLEADITAVGFSGFTSALVGFLIVVLFAAIHHEEDGPHPVWALGPGLLAIAGAVALMSYSTWYLATALTTVAILGVPGLVVTAVMVWSHDDLLAWGRSDYWLLYVVGMAVAFAVWLTGFFMTDPKTSTNTLGHFAGLVAGFGFPYWAFGLNPMTERLTSRFTG</sequence>
<evidence type="ECO:0000256" key="1">
    <source>
        <dbReference type="ARBA" id="ARBA00004141"/>
    </source>
</evidence>
<feature type="transmembrane region" description="Helical" evidence="5">
    <location>
        <begin position="88"/>
        <end position="108"/>
    </location>
</feature>
<dbReference type="SUPFAM" id="SSF144091">
    <property type="entry name" value="Rhomboid-like"/>
    <property type="match status" value="1"/>
</dbReference>
<keyword evidence="7" id="KW-1185">Reference proteome</keyword>
<dbReference type="RefSeq" id="WP_250875063.1">
    <property type="nucleotide sequence ID" value="NZ_JALXFV010000008.1"/>
</dbReference>
<comment type="subcellular location">
    <subcellularLocation>
        <location evidence="1">Membrane</location>
        <topology evidence="1">Multi-pass membrane protein</topology>
    </subcellularLocation>
</comment>
<protein>
    <recommendedName>
        <fullName evidence="8">Rhomboid family intramembrane serine protease</fullName>
    </recommendedName>
</protein>
<evidence type="ECO:0000256" key="3">
    <source>
        <dbReference type="ARBA" id="ARBA00022989"/>
    </source>
</evidence>
<feature type="transmembrane region" description="Helical" evidence="5">
    <location>
        <begin position="61"/>
        <end position="81"/>
    </location>
</feature>
<feature type="transmembrane region" description="Helical" evidence="5">
    <location>
        <begin position="7"/>
        <end position="24"/>
    </location>
</feature>
<feature type="transmembrane region" description="Helical" evidence="5">
    <location>
        <begin position="114"/>
        <end position="136"/>
    </location>
</feature>
<gene>
    <name evidence="6" type="ORF">ACFSBT_17805</name>
</gene>
<evidence type="ECO:0000256" key="5">
    <source>
        <dbReference type="SAM" id="Phobius"/>
    </source>
</evidence>